<keyword evidence="1" id="KW-0812">Transmembrane</keyword>
<feature type="transmembrane region" description="Helical" evidence="1">
    <location>
        <begin position="68"/>
        <end position="88"/>
    </location>
</feature>
<comment type="caution">
    <text evidence="2">The sequence shown here is derived from an EMBL/GenBank/DDBJ whole genome shotgun (WGS) entry which is preliminary data.</text>
</comment>
<dbReference type="EMBL" id="LUEZ02000010">
    <property type="protein sequence ID" value="RDB29276.1"/>
    <property type="molecule type" value="Genomic_DNA"/>
</dbReference>
<feature type="transmembrane region" description="Helical" evidence="1">
    <location>
        <begin position="108"/>
        <end position="132"/>
    </location>
</feature>
<evidence type="ECO:0008006" key="4">
    <source>
        <dbReference type="Google" id="ProtNLM"/>
    </source>
</evidence>
<keyword evidence="3" id="KW-1185">Reference proteome</keyword>
<dbReference type="InParanoid" id="A0A369KEC3"/>
<gene>
    <name evidence="2" type="ORF">Hypma_014873</name>
</gene>
<sequence>MAAVAPRQVSEQPRGSYSNTLSTLIALATALFFGTYLCILIMTYRFARNHPRGLNKASGVRLQHYAPAFYMFIVVSSLIEVSLASWLLIQYYYLSNSPNLQTRVAAELLLFCACWTSLTGGAYSILFVHPTWTELPVASVGAQLLWVFVTWLIWIVGAGLLNGALPALLVKGQCSNLVYCEQIRGLFAVAVLETLTLTAGMGILLWLAWGTTRSIRLPQRSGGLGPLAI</sequence>
<evidence type="ECO:0000313" key="3">
    <source>
        <dbReference type="Proteomes" id="UP000076154"/>
    </source>
</evidence>
<organism evidence="2 3">
    <name type="scientific">Hypsizygus marmoreus</name>
    <name type="common">White beech mushroom</name>
    <name type="synonym">Agaricus marmoreus</name>
    <dbReference type="NCBI Taxonomy" id="39966"/>
    <lineage>
        <taxon>Eukaryota</taxon>
        <taxon>Fungi</taxon>
        <taxon>Dikarya</taxon>
        <taxon>Basidiomycota</taxon>
        <taxon>Agaricomycotina</taxon>
        <taxon>Agaricomycetes</taxon>
        <taxon>Agaricomycetidae</taxon>
        <taxon>Agaricales</taxon>
        <taxon>Tricholomatineae</taxon>
        <taxon>Lyophyllaceae</taxon>
        <taxon>Hypsizygus</taxon>
    </lineage>
</organism>
<keyword evidence="1" id="KW-1133">Transmembrane helix</keyword>
<reference evidence="2" key="1">
    <citation type="submission" date="2018-04" db="EMBL/GenBank/DDBJ databases">
        <title>Whole genome sequencing of Hypsizygus marmoreus.</title>
        <authorList>
            <person name="Choi I.-G."/>
            <person name="Min B."/>
            <person name="Kim J.-G."/>
            <person name="Kim S."/>
            <person name="Oh Y.-L."/>
            <person name="Kong W.-S."/>
            <person name="Park H."/>
            <person name="Jeong J."/>
            <person name="Song E.-S."/>
        </authorList>
    </citation>
    <scope>NUCLEOTIDE SEQUENCE [LARGE SCALE GENOMIC DNA]</scope>
    <source>
        <strain evidence="2">51987-8</strain>
    </source>
</reference>
<accession>A0A369KEC3</accession>
<dbReference type="AlphaFoldDB" id="A0A369KEC3"/>
<proteinExistence type="predicted"/>
<name>A0A369KEC3_HYPMA</name>
<feature type="transmembrane region" description="Helical" evidence="1">
    <location>
        <begin position="144"/>
        <end position="165"/>
    </location>
</feature>
<dbReference type="OrthoDB" id="2628419at2759"/>
<protein>
    <recommendedName>
        <fullName evidence="4">MARVEL domain-containing protein</fullName>
    </recommendedName>
</protein>
<feature type="transmembrane region" description="Helical" evidence="1">
    <location>
        <begin position="24"/>
        <end position="47"/>
    </location>
</feature>
<keyword evidence="1" id="KW-0472">Membrane</keyword>
<dbReference type="Proteomes" id="UP000076154">
    <property type="component" value="Unassembled WGS sequence"/>
</dbReference>
<feature type="transmembrane region" description="Helical" evidence="1">
    <location>
        <begin position="185"/>
        <end position="209"/>
    </location>
</feature>
<evidence type="ECO:0000313" key="2">
    <source>
        <dbReference type="EMBL" id="RDB29276.1"/>
    </source>
</evidence>
<evidence type="ECO:0000256" key="1">
    <source>
        <dbReference type="SAM" id="Phobius"/>
    </source>
</evidence>